<organism evidence="1 2">
    <name type="scientific">Asparagus officinalis</name>
    <name type="common">Garden asparagus</name>
    <dbReference type="NCBI Taxonomy" id="4686"/>
    <lineage>
        <taxon>Eukaryota</taxon>
        <taxon>Viridiplantae</taxon>
        <taxon>Streptophyta</taxon>
        <taxon>Embryophyta</taxon>
        <taxon>Tracheophyta</taxon>
        <taxon>Spermatophyta</taxon>
        <taxon>Magnoliopsida</taxon>
        <taxon>Liliopsida</taxon>
        <taxon>Asparagales</taxon>
        <taxon>Asparagaceae</taxon>
        <taxon>Asparagoideae</taxon>
        <taxon>Asparagus</taxon>
    </lineage>
</organism>
<accession>A0A5P1F2X0</accession>
<gene>
    <name evidence="1" type="ORF">A4U43_C04F22500</name>
</gene>
<dbReference type="Proteomes" id="UP000243459">
    <property type="component" value="Chromosome 4"/>
</dbReference>
<sequence length="406" mass="45288">MTVSNILFTSVEFLPKAFNAHAVEGHCYEAYASTDEPIPVLTAPVPTAPQFAPGAPEELPQLIWKGECHTLRKLITDVPLVKDLSSTHLLRKLDYLFGDSVEDPATASLETKQWLHHDDGGNLYLPPIPHHRSLTELRCQAVPWECRGAIRTTTYGLTINVPHFLALLELYNPDTNTFLTKYGILPFLPGAAAAEVANAQPLQYFLESHPPLLYSPGRNLDSSSGEAIYELMPLTPLEVNELINKSNAQSYTTARVEGDFAAGTKFQTFLWQTLKPIRPMMLLAGYLAIWLKKCVVSYQSADVLPLEVLYPTVLLTHQKNLSLLTVMTTDIHRGLCQIVSAFTQGEGKPSAQIPLTKVELPYTYLMAWFILHCSDMMSSPTSTNPSVPFLRFIENCKMERMKVRGD</sequence>
<reference evidence="2" key="1">
    <citation type="journal article" date="2017" name="Nat. Commun.">
        <title>The asparagus genome sheds light on the origin and evolution of a young Y chromosome.</title>
        <authorList>
            <person name="Harkess A."/>
            <person name="Zhou J."/>
            <person name="Xu C."/>
            <person name="Bowers J.E."/>
            <person name="Van der Hulst R."/>
            <person name="Ayyampalayam S."/>
            <person name="Mercati F."/>
            <person name="Riccardi P."/>
            <person name="McKain M.R."/>
            <person name="Kakrana A."/>
            <person name="Tang H."/>
            <person name="Ray J."/>
            <person name="Groenendijk J."/>
            <person name="Arikit S."/>
            <person name="Mathioni S.M."/>
            <person name="Nakano M."/>
            <person name="Shan H."/>
            <person name="Telgmann-Rauber A."/>
            <person name="Kanno A."/>
            <person name="Yue Z."/>
            <person name="Chen H."/>
            <person name="Li W."/>
            <person name="Chen Y."/>
            <person name="Xu X."/>
            <person name="Zhang Y."/>
            <person name="Luo S."/>
            <person name="Chen H."/>
            <person name="Gao J."/>
            <person name="Mao Z."/>
            <person name="Pires J.C."/>
            <person name="Luo M."/>
            <person name="Kudrna D."/>
            <person name="Wing R.A."/>
            <person name="Meyers B.C."/>
            <person name="Yi K."/>
            <person name="Kong H."/>
            <person name="Lavrijsen P."/>
            <person name="Sunseri F."/>
            <person name="Falavigna A."/>
            <person name="Ye Y."/>
            <person name="Leebens-Mack J.H."/>
            <person name="Chen G."/>
        </authorList>
    </citation>
    <scope>NUCLEOTIDE SEQUENCE [LARGE SCALE GENOMIC DNA]</scope>
    <source>
        <strain evidence="2">cv. DH0086</strain>
    </source>
</reference>
<dbReference type="EMBL" id="CM007384">
    <property type="protein sequence ID" value="ONK72726.1"/>
    <property type="molecule type" value="Genomic_DNA"/>
</dbReference>
<name>A0A5P1F2X0_ASPOF</name>
<proteinExistence type="predicted"/>
<evidence type="ECO:0000313" key="1">
    <source>
        <dbReference type="EMBL" id="ONK72726.1"/>
    </source>
</evidence>
<dbReference type="AlphaFoldDB" id="A0A5P1F2X0"/>
<dbReference type="Gramene" id="ONK72726">
    <property type="protein sequence ID" value="ONK72726"/>
    <property type="gene ID" value="A4U43_C04F22500"/>
</dbReference>
<evidence type="ECO:0000313" key="2">
    <source>
        <dbReference type="Proteomes" id="UP000243459"/>
    </source>
</evidence>
<protein>
    <submittedName>
        <fullName evidence="1">Uncharacterized protein</fullName>
    </submittedName>
</protein>
<keyword evidence="2" id="KW-1185">Reference proteome</keyword>